<dbReference type="AlphaFoldDB" id="A0A418VD59"/>
<evidence type="ECO:0000313" key="2">
    <source>
        <dbReference type="EMBL" id="RJF73946.1"/>
    </source>
</evidence>
<name>A0A418VD59_RHOPL</name>
<dbReference type="SUPFAM" id="SSF55729">
    <property type="entry name" value="Acyl-CoA N-acyltransferases (Nat)"/>
    <property type="match status" value="1"/>
</dbReference>
<proteinExistence type="predicted"/>
<dbReference type="Gene3D" id="3.40.630.30">
    <property type="match status" value="1"/>
</dbReference>
<reference evidence="2 3" key="1">
    <citation type="submission" date="2018-09" db="EMBL/GenBank/DDBJ databases">
        <title>Draft genome sequence of Rhodopseudomonas palustris 2.1.18.</title>
        <authorList>
            <person name="Robertson S.L."/>
            <person name="Meyer T.E."/>
            <person name="Kyndt J.A."/>
        </authorList>
    </citation>
    <scope>NUCLEOTIDE SEQUENCE [LARGE SCALE GENOMIC DNA]</scope>
    <source>
        <strain evidence="2 3">2.1.18</strain>
    </source>
</reference>
<sequence length="179" mass="18783">MRGQRQRWRTMTTVDLPAVSAIAAAVHVDYPEDAAVFAERLALYPQGCYVLAEEDGAGARIAGYLISHPWTFAQPPALNTMLGALPSPATTYYIHDIALLPAARRSGAAAAIVALLIRHAATIADNISLVAVGGTSPFWAAQGFARRAHPALDAKLASYGGDACYMSRALAGAPLAAPR</sequence>
<dbReference type="Pfam" id="PF00583">
    <property type="entry name" value="Acetyltransf_1"/>
    <property type="match status" value="1"/>
</dbReference>
<dbReference type="OrthoDB" id="359414at2"/>
<keyword evidence="2" id="KW-0808">Transferase</keyword>
<comment type="caution">
    <text evidence="2">The sequence shown here is derived from an EMBL/GenBank/DDBJ whole genome shotgun (WGS) entry which is preliminary data.</text>
</comment>
<dbReference type="EMBL" id="QYYD01000013">
    <property type="protein sequence ID" value="RJF73946.1"/>
    <property type="molecule type" value="Genomic_DNA"/>
</dbReference>
<gene>
    <name evidence="2" type="ORF">D4Q52_13860</name>
</gene>
<feature type="domain" description="N-acetyltransferase" evidence="1">
    <location>
        <begin position="6"/>
        <end position="171"/>
    </location>
</feature>
<evidence type="ECO:0000313" key="3">
    <source>
        <dbReference type="Proteomes" id="UP000285523"/>
    </source>
</evidence>
<dbReference type="PROSITE" id="PS51186">
    <property type="entry name" value="GNAT"/>
    <property type="match status" value="1"/>
</dbReference>
<dbReference type="InterPro" id="IPR000182">
    <property type="entry name" value="GNAT_dom"/>
</dbReference>
<evidence type="ECO:0000259" key="1">
    <source>
        <dbReference type="PROSITE" id="PS51186"/>
    </source>
</evidence>
<dbReference type="Proteomes" id="UP000285523">
    <property type="component" value="Unassembled WGS sequence"/>
</dbReference>
<protein>
    <submittedName>
        <fullName evidence="2">GNAT family N-acetyltransferase</fullName>
    </submittedName>
</protein>
<dbReference type="InterPro" id="IPR016181">
    <property type="entry name" value="Acyl_CoA_acyltransferase"/>
</dbReference>
<dbReference type="GO" id="GO:0016747">
    <property type="term" value="F:acyltransferase activity, transferring groups other than amino-acyl groups"/>
    <property type="evidence" value="ECO:0007669"/>
    <property type="project" value="InterPro"/>
</dbReference>
<organism evidence="2 3">
    <name type="scientific">Rhodopseudomonas palustris</name>
    <dbReference type="NCBI Taxonomy" id="1076"/>
    <lineage>
        <taxon>Bacteria</taxon>
        <taxon>Pseudomonadati</taxon>
        <taxon>Pseudomonadota</taxon>
        <taxon>Alphaproteobacteria</taxon>
        <taxon>Hyphomicrobiales</taxon>
        <taxon>Nitrobacteraceae</taxon>
        <taxon>Rhodopseudomonas</taxon>
    </lineage>
</organism>
<accession>A0A418VD59</accession>